<name>A0A426ZC32_ENSVE</name>
<comment type="caution">
    <text evidence="1">The sequence shown here is derived from an EMBL/GenBank/DDBJ whole genome shotgun (WGS) entry which is preliminary data.</text>
</comment>
<protein>
    <submittedName>
        <fullName evidence="1">Uncharacterized protein</fullName>
    </submittedName>
</protein>
<organism evidence="1 2">
    <name type="scientific">Ensete ventricosum</name>
    <name type="common">Abyssinian banana</name>
    <name type="synonym">Musa ensete</name>
    <dbReference type="NCBI Taxonomy" id="4639"/>
    <lineage>
        <taxon>Eukaryota</taxon>
        <taxon>Viridiplantae</taxon>
        <taxon>Streptophyta</taxon>
        <taxon>Embryophyta</taxon>
        <taxon>Tracheophyta</taxon>
        <taxon>Spermatophyta</taxon>
        <taxon>Magnoliopsida</taxon>
        <taxon>Liliopsida</taxon>
        <taxon>Zingiberales</taxon>
        <taxon>Musaceae</taxon>
        <taxon>Ensete</taxon>
    </lineage>
</organism>
<sequence>MQLHDALVLEALLNSESGTELYAFDPPHQDWDEIALQDSLHMHSIKEKSCSIDFTPILLRILQDLTSLSSSTPWQKQCSVAAVV</sequence>
<accession>A0A426ZC32</accession>
<reference evidence="1 2" key="1">
    <citation type="journal article" date="2014" name="Agronomy (Basel)">
        <title>A Draft Genome Sequence for Ensete ventricosum, the Drought-Tolerant Tree Against Hunger.</title>
        <authorList>
            <person name="Harrison J."/>
            <person name="Moore K.A."/>
            <person name="Paszkiewicz K."/>
            <person name="Jones T."/>
            <person name="Grant M."/>
            <person name="Ambacheew D."/>
            <person name="Muzemil S."/>
            <person name="Studholme D.J."/>
        </authorList>
    </citation>
    <scope>NUCLEOTIDE SEQUENCE [LARGE SCALE GENOMIC DNA]</scope>
</reference>
<dbReference type="EMBL" id="AMZH03007343">
    <property type="protein sequence ID" value="RRT61555.1"/>
    <property type="molecule type" value="Genomic_DNA"/>
</dbReference>
<evidence type="ECO:0000313" key="2">
    <source>
        <dbReference type="Proteomes" id="UP000287651"/>
    </source>
</evidence>
<dbReference type="Proteomes" id="UP000287651">
    <property type="component" value="Unassembled WGS sequence"/>
</dbReference>
<evidence type="ECO:0000313" key="1">
    <source>
        <dbReference type="EMBL" id="RRT61555.1"/>
    </source>
</evidence>
<gene>
    <name evidence="1" type="ORF">B296_00041619</name>
</gene>
<dbReference type="AlphaFoldDB" id="A0A426ZC32"/>
<proteinExistence type="predicted"/>